<evidence type="ECO:0000313" key="2">
    <source>
        <dbReference type="EMBL" id="KKL59254.1"/>
    </source>
</evidence>
<gene>
    <name evidence="2" type="ORF">LCGC14_2217210</name>
</gene>
<proteinExistence type="predicted"/>
<name>A0A0F9DC80_9ZZZZ</name>
<sequence>MADTKAAAKPKKSGTERRQAVMTKYRRQAPGKGVETQPTEQEVKDILDVGRYALVSAGKNPNLEADMSPEAQAERHGQLRQRLVKEGFQFTQVLGKYGDEEDSFLVMVHDADRDHVIK</sequence>
<reference evidence="2" key="1">
    <citation type="journal article" date="2015" name="Nature">
        <title>Complex archaea that bridge the gap between prokaryotes and eukaryotes.</title>
        <authorList>
            <person name="Spang A."/>
            <person name="Saw J.H."/>
            <person name="Jorgensen S.L."/>
            <person name="Zaremba-Niedzwiedzka K."/>
            <person name="Martijn J."/>
            <person name="Lind A.E."/>
            <person name="van Eijk R."/>
            <person name="Schleper C."/>
            <person name="Guy L."/>
            <person name="Ettema T.J."/>
        </authorList>
    </citation>
    <scope>NUCLEOTIDE SEQUENCE</scope>
</reference>
<organism evidence="2">
    <name type="scientific">marine sediment metagenome</name>
    <dbReference type="NCBI Taxonomy" id="412755"/>
    <lineage>
        <taxon>unclassified sequences</taxon>
        <taxon>metagenomes</taxon>
        <taxon>ecological metagenomes</taxon>
    </lineage>
</organism>
<feature type="non-terminal residue" evidence="2">
    <location>
        <position position="118"/>
    </location>
</feature>
<feature type="region of interest" description="Disordered" evidence="1">
    <location>
        <begin position="1"/>
        <end position="40"/>
    </location>
</feature>
<dbReference type="EMBL" id="LAZR01029548">
    <property type="protein sequence ID" value="KKL59254.1"/>
    <property type="molecule type" value="Genomic_DNA"/>
</dbReference>
<accession>A0A0F9DC80</accession>
<dbReference type="AlphaFoldDB" id="A0A0F9DC80"/>
<comment type="caution">
    <text evidence="2">The sequence shown here is derived from an EMBL/GenBank/DDBJ whole genome shotgun (WGS) entry which is preliminary data.</text>
</comment>
<protein>
    <submittedName>
        <fullName evidence="2">Uncharacterized protein</fullName>
    </submittedName>
</protein>
<evidence type="ECO:0000256" key="1">
    <source>
        <dbReference type="SAM" id="MobiDB-lite"/>
    </source>
</evidence>